<dbReference type="EC" id="5.4.2.6" evidence="8"/>
<dbReference type="PANTHER" id="PTHR46193">
    <property type="entry name" value="6-PHOSPHOGLUCONATE PHOSPHATASE"/>
    <property type="match status" value="1"/>
</dbReference>
<evidence type="ECO:0000256" key="5">
    <source>
        <dbReference type="ARBA" id="ARBA00023235"/>
    </source>
</evidence>
<evidence type="ECO:0000256" key="3">
    <source>
        <dbReference type="ARBA" id="ARBA00022723"/>
    </source>
</evidence>
<dbReference type="NCBIfam" id="TIGR01990">
    <property type="entry name" value="bPGM"/>
    <property type="match status" value="1"/>
</dbReference>
<comment type="similarity">
    <text evidence="1">Belongs to the HAD-like hydrolase superfamily. CbbY/CbbZ/Gph/YieH family.</text>
</comment>
<dbReference type="NCBIfam" id="TIGR01509">
    <property type="entry name" value="HAD-SF-IA-v3"/>
    <property type="match status" value="1"/>
</dbReference>
<dbReference type="SFLD" id="SFLDG01135">
    <property type="entry name" value="C1.5.6:_HAD__Beta-PGM__Phospha"/>
    <property type="match status" value="1"/>
</dbReference>
<evidence type="ECO:0000256" key="12">
    <source>
        <dbReference type="PIRSR" id="PIRSR610972-3"/>
    </source>
</evidence>
<feature type="binding site" evidence="11">
    <location>
        <begin position="9"/>
        <end position="11"/>
    </location>
    <ligand>
        <name>substrate</name>
    </ligand>
</feature>
<dbReference type="CDD" id="cd02598">
    <property type="entry name" value="HAD_BPGM"/>
    <property type="match status" value="1"/>
</dbReference>
<feature type="binding site" evidence="11">
    <location>
        <position position="145"/>
    </location>
    <ligand>
        <name>substrate</name>
    </ligand>
</feature>
<feature type="binding site" evidence="12">
    <location>
        <position position="11"/>
    </location>
    <ligand>
        <name>Mg(2+)</name>
        <dbReference type="ChEBI" id="CHEBI:18420"/>
    </ligand>
</feature>
<keyword evidence="15" id="KW-1185">Reference proteome</keyword>
<dbReference type="SUPFAM" id="SSF56784">
    <property type="entry name" value="HAD-like"/>
    <property type="match status" value="1"/>
</dbReference>
<keyword evidence="4 12" id="KW-0460">Magnesium</keyword>
<sequence length="216" mass="23778">MAINAFIFDLDGVLTDTAEYHYLAWSALANELAVPFDRDDNEQLKGVDRMGSLDYILKKGNVNLTEQQKLTLADKKNLHYQQLINDMSPKDLFEGVTELFAQLKQQNINIGLASASKNAQMVLERLGIADQFDYVADAAKVAQGKPHPEIFLTVAEAFFLPADQCVGIEDSIAGLQSIVSAKMHSVGIGQPEVLYQADVVYADIKSFNLQQVLALA</sequence>
<evidence type="ECO:0000313" key="15">
    <source>
        <dbReference type="Proteomes" id="UP000601768"/>
    </source>
</evidence>
<dbReference type="InterPro" id="IPR010976">
    <property type="entry name" value="B-phosphoglucomutase_hydrolase"/>
</dbReference>
<evidence type="ECO:0000256" key="6">
    <source>
        <dbReference type="ARBA" id="ARBA00023277"/>
    </source>
</evidence>
<dbReference type="InterPro" id="IPR023214">
    <property type="entry name" value="HAD_sf"/>
</dbReference>
<dbReference type="SFLD" id="SFLDS00003">
    <property type="entry name" value="Haloacid_Dehalogenase"/>
    <property type="match status" value="1"/>
</dbReference>
<keyword evidence="6" id="KW-0119">Carbohydrate metabolism</keyword>
<feature type="binding site" evidence="11">
    <location>
        <position position="76"/>
    </location>
    <ligand>
        <name>substrate</name>
    </ligand>
</feature>
<evidence type="ECO:0000256" key="7">
    <source>
        <dbReference type="ARBA" id="ARBA00044926"/>
    </source>
</evidence>
<dbReference type="Gene3D" id="1.10.150.240">
    <property type="entry name" value="Putative phosphatase, domain 2"/>
    <property type="match status" value="1"/>
</dbReference>
<evidence type="ECO:0000256" key="9">
    <source>
        <dbReference type="ARBA" id="ARBA00044991"/>
    </source>
</evidence>
<organism evidence="14 15">
    <name type="scientific">Neptunicella marina</name>
    <dbReference type="NCBI Taxonomy" id="2125989"/>
    <lineage>
        <taxon>Bacteria</taxon>
        <taxon>Pseudomonadati</taxon>
        <taxon>Pseudomonadota</taxon>
        <taxon>Gammaproteobacteria</taxon>
        <taxon>Alteromonadales</taxon>
        <taxon>Alteromonadaceae</taxon>
        <taxon>Neptunicella</taxon>
    </lineage>
</organism>
<feature type="binding site" evidence="11">
    <location>
        <position position="52"/>
    </location>
    <ligand>
        <name>substrate</name>
    </ligand>
</feature>
<dbReference type="InterPro" id="IPR006439">
    <property type="entry name" value="HAD-SF_hydro_IA"/>
</dbReference>
<dbReference type="EMBL" id="JACNEP010000003">
    <property type="protein sequence ID" value="MBC3765235.1"/>
    <property type="molecule type" value="Genomic_DNA"/>
</dbReference>
<dbReference type="GO" id="GO:0008801">
    <property type="term" value="F:beta-phosphoglucomutase activity"/>
    <property type="evidence" value="ECO:0007669"/>
    <property type="project" value="UniProtKB-EC"/>
</dbReference>
<dbReference type="Gene3D" id="3.40.50.1000">
    <property type="entry name" value="HAD superfamily/HAD-like"/>
    <property type="match status" value="1"/>
</dbReference>
<comment type="cofactor">
    <cofactor evidence="12">
        <name>Mg(2+)</name>
        <dbReference type="ChEBI" id="CHEBI:18420"/>
    </cofactor>
    <text evidence="12">Binds 2 magnesium ions per subunit.</text>
</comment>
<dbReference type="Proteomes" id="UP000601768">
    <property type="component" value="Unassembled WGS sequence"/>
</dbReference>
<dbReference type="SFLD" id="SFLDF00046">
    <property type="entry name" value="beta-phosphoglucomutase"/>
    <property type="match status" value="1"/>
</dbReference>
<keyword evidence="5 14" id="KW-0413">Isomerase</keyword>
<evidence type="ECO:0000256" key="4">
    <source>
        <dbReference type="ARBA" id="ARBA00022842"/>
    </source>
</evidence>
<reference evidence="14" key="1">
    <citation type="journal article" date="2018" name="Int. J. Syst. Evol. Microbiol.">
        <title>Neptunicella marina gen. nov., sp. nov., isolated from surface seawater.</title>
        <authorList>
            <person name="Liu X."/>
            <person name="Lai Q."/>
            <person name="Du Y."/>
            <person name="Zhang X."/>
            <person name="Liu Z."/>
            <person name="Sun F."/>
            <person name="Shao Z."/>
        </authorList>
    </citation>
    <scope>NUCLEOTIDE SEQUENCE</scope>
    <source>
        <strain evidence="14">S27-2</strain>
    </source>
</reference>
<dbReference type="GO" id="GO:0005975">
    <property type="term" value="P:carbohydrate metabolic process"/>
    <property type="evidence" value="ECO:0007669"/>
    <property type="project" value="InterPro"/>
</dbReference>
<evidence type="ECO:0000313" key="14">
    <source>
        <dbReference type="EMBL" id="MBC3765235.1"/>
    </source>
</evidence>
<feature type="binding site" evidence="11">
    <location>
        <begin position="44"/>
        <end position="49"/>
    </location>
    <ligand>
        <name>substrate</name>
    </ligand>
</feature>
<reference evidence="14" key="2">
    <citation type="submission" date="2020-08" db="EMBL/GenBank/DDBJ databases">
        <authorList>
            <person name="Lai Q."/>
        </authorList>
    </citation>
    <scope>NUCLEOTIDE SEQUENCE</scope>
    <source>
        <strain evidence="14">S27-2</strain>
    </source>
</reference>
<feature type="active site" description="Proton donor/acceptor" evidence="10">
    <location>
        <position position="11"/>
    </location>
</feature>
<dbReference type="PANTHER" id="PTHR46193:SF18">
    <property type="entry name" value="HEXITOL PHOSPHATASE B"/>
    <property type="match status" value="1"/>
</dbReference>
<evidence type="ECO:0000256" key="2">
    <source>
        <dbReference type="ARBA" id="ARBA00022553"/>
    </source>
</evidence>
<dbReference type="SFLD" id="SFLDG01129">
    <property type="entry name" value="C1.5:_HAD__Beta-PGM__Phosphata"/>
    <property type="match status" value="1"/>
</dbReference>
<dbReference type="InterPro" id="IPR051600">
    <property type="entry name" value="Beta-PGM-like"/>
</dbReference>
<evidence type="ECO:0000256" key="8">
    <source>
        <dbReference type="ARBA" id="ARBA00044968"/>
    </source>
</evidence>
<comment type="caution">
    <text evidence="14">The sequence shown here is derived from an EMBL/GenBank/DDBJ whole genome shotgun (WGS) entry which is preliminary data.</text>
</comment>
<name>A0A8J6INJ0_9ALTE</name>
<dbReference type="InterPro" id="IPR010972">
    <property type="entry name" value="Beta-PGM"/>
</dbReference>
<keyword evidence="2" id="KW-0597">Phosphoprotein</keyword>
<comment type="catalytic activity">
    <reaction evidence="7">
        <text>beta-D-glucose 1-phosphate = beta-D-glucose 6-phosphate</text>
        <dbReference type="Rhea" id="RHEA:20113"/>
        <dbReference type="ChEBI" id="CHEBI:57684"/>
        <dbReference type="ChEBI" id="CHEBI:58247"/>
        <dbReference type="EC" id="5.4.2.6"/>
    </reaction>
</comment>
<feature type="binding site" evidence="11">
    <location>
        <begin position="114"/>
        <end position="118"/>
    </location>
    <ligand>
        <name>substrate</name>
    </ligand>
</feature>
<proteinExistence type="inferred from homology"/>
<feature type="binding site" evidence="11">
    <location>
        <position position="25"/>
    </location>
    <ligand>
        <name>substrate</name>
    </ligand>
</feature>
<feature type="binding site" evidence="12">
    <location>
        <position position="170"/>
    </location>
    <ligand>
        <name>Mg(2+)</name>
        <dbReference type="ChEBI" id="CHEBI:18420"/>
    </ligand>
</feature>
<feature type="binding site" evidence="12">
    <location>
        <position position="9"/>
    </location>
    <ligand>
        <name>Mg(2+)</name>
        <dbReference type="ChEBI" id="CHEBI:18420"/>
    </ligand>
</feature>
<evidence type="ECO:0000256" key="11">
    <source>
        <dbReference type="PIRSR" id="PIRSR610972-2"/>
    </source>
</evidence>
<feature type="binding site" evidence="12">
    <location>
        <position position="169"/>
    </location>
    <ligand>
        <name>Mg(2+)</name>
        <dbReference type="ChEBI" id="CHEBI:18420"/>
    </ligand>
</feature>
<dbReference type="InterPro" id="IPR036412">
    <property type="entry name" value="HAD-like_sf"/>
</dbReference>
<evidence type="ECO:0000256" key="13">
    <source>
        <dbReference type="PIRSR" id="PIRSR610972-4"/>
    </source>
</evidence>
<dbReference type="RefSeq" id="WP_186505712.1">
    <property type="nucleotide sequence ID" value="NZ_JACNEP010000003.1"/>
</dbReference>
<dbReference type="NCBIfam" id="TIGR02009">
    <property type="entry name" value="PGMB-YQAB-SF"/>
    <property type="match status" value="1"/>
</dbReference>
<dbReference type="Pfam" id="PF00702">
    <property type="entry name" value="Hydrolase"/>
    <property type="match status" value="1"/>
</dbReference>
<dbReference type="AlphaFoldDB" id="A0A8J6INJ0"/>
<feature type="site" description="Important for catalytic activity and assists the phosphoryl transfer reaction to Asp8 by balancing charge and orienting the reacting groups" evidence="13">
    <location>
        <position position="145"/>
    </location>
</feature>
<dbReference type="InterPro" id="IPR023198">
    <property type="entry name" value="PGP-like_dom2"/>
</dbReference>
<gene>
    <name evidence="14" type="primary">pgmB</name>
    <name evidence="14" type="ORF">H8B19_05065</name>
</gene>
<feature type="active site" description="Nucleophile" evidence="10">
    <location>
        <position position="9"/>
    </location>
</feature>
<accession>A0A8J6INJ0</accession>
<evidence type="ECO:0000256" key="10">
    <source>
        <dbReference type="PIRSR" id="PIRSR610972-1"/>
    </source>
</evidence>
<dbReference type="GO" id="GO:0000287">
    <property type="term" value="F:magnesium ion binding"/>
    <property type="evidence" value="ECO:0007669"/>
    <property type="project" value="InterPro"/>
</dbReference>
<protein>
    <recommendedName>
        <fullName evidence="9">Beta-phosphoglucomutase</fullName>
        <ecNumber evidence="8">5.4.2.6</ecNumber>
    </recommendedName>
</protein>
<keyword evidence="3 12" id="KW-0479">Metal-binding</keyword>
<evidence type="ECO:0000256" key="1">
    <source>
        <dbReference type="ARBA" id="ARBA00006171"/>
    </source>
</evidence>
<feature type="site" description="Important for catalytic activity and assists the phosphoryl transfer reaction to Asp8 by balancing charge and orienting the reacting groups" evidence="13">
    <location>
        <position position="114"/>
    </location>
</feature>